<evidence type="ECO:0000256" key="1">
    <source>
        <dbReference type="ARBA" id="ARBA00022598"/>
    </source>
</evidence>
<gene>
    <name evidence="5" type="ORF">LCGC14_0411690</name>
</gene>
<name>A0A0F9TBM0_9ZZZZ</name>
<keyword evidence="3" id="KW-0067">ATP-binding</keyword>
<dbReference type="GO" id="GO:0046872">
    <property type="term" value="F:metal ion binding"/>
    <property type="evidence" value="ECO:0007669"/>
    <property type="project" value="InterPro"/>
</dbReference>
<evidence type="ECO:0000259" key="4">
    <source>
        <dbReference type="PROSITE" id="PS50975"/>
    </source>
</evidence>
<evidence type="ECO:0000256" key="3">
    <source>
        <dbReference type="ARBA" id="ARBA00022840"/>
    </source>
</evidence>
<feature type="domain" description="ATP-grasp" evidence="4">
    <location>
        <begin position="116"/>
        <end position="285"/>
    </location>
</feature>
<dbReference type="PROSITE" id="PS50975">
    <property type="entry name" value="ATP_GRASP"/>
    <property type="match status" value="1"/>
</dbReference>
<dbReference type="Pfam" id="PF02655">
    <property type="entry name" value="ATP-grasp_3"/>
    <property type="match status" value="1"/>
</dbReference>
<proteinExistence type="predicted"/>
<dbReference type="InterPro" id="IPR052032">
    <property type="entry name" value="ATP-dep_AA_Ligase"/>
</dbReference>
<dbReference type="PANTHER" id="PTHR43585">
    <property type="entry name" value="FUMIPYRROLE BIOSYNTHESIS PROTEIN C"/>
    <property type="match status" value="1"/>
</dbReference>
<keyword evidence="1" id="KW-0436">Ligase</keyword>
<dbReference type="Gene3D" id="3.40.50.20">
    <property type="match status" value="1"/>
</dbReference>
<dbReference type="InterPro" id="IPR048764">
    <property type="entry name" value="PylC_N"/>
</dbReference>
<dbReference type="EMBL" id="LAZR01000364">
    <property type="protein sequence ID" value="KKN72342.1"/>
    <property type="molecule type" value="Genomic_DNA"/>
</dbReference>
<evidence type="ECO:0000313" key="5">
    <source>
        <dbReference type="EMBL" id="KKN72342.1"/>
    </source>
</evidence>
<dbReference type="InterPro" id="IPR013815">
    <property type="entry name" value="ATP_grasp_subdomain_1"/>
</dbReference>
<dbReference type="Gene3D" id="3.30.470.20">
    <property type="entry name" value="ATP-grasp fold, B domain"/>
    <property type="match status" value="1"/>
</dbReference>
<dbReference type="Gene3D" id="3.30.1490.20">
    <property type="entry name" value="ATP-grasp fold, A domain"/>
    <property type="match status" value="1"/>
</dbReference>
<organism evidence="5">
    <name type="scientific">marine sediment metagenome</name>
    <dbReference type="NCBI Taxonomy" id="412755"/>
    <lineage>
        <taxon>unclassified sequences</taxon>
        <taxon>metagenomes</taxon>
        <taxon>ecological metagenomes</taxon>
    </lineage>
</organism>
<reference evidence="5" key="1">
    <citation type="journal article" date="2015" name="Nature">
        <title>Complex archaea that bridge the gap between prokaryotes and eukaryotes.</title>
        <authorList>
            <person name="Spang A."/>
            <person name="Saw J.H."/>
            <person name="Jorgensen S.L."/>
            <person name="Zaremba-Niedzwiedzka K."/>
            <person name="Martijn J."/>
            <person name="Lind A.E."/>
            <person name="van Eijk R."/>
            <person name="Schleper C."/>
            <person name="Guy L."/>
            <person name="Ettema T.J."/>
        </authorList>
    </citation>
    <scope>NUCLEOTIDE SEQUENCE</scope>
</reference>
<dbReference type="GO" id="GO:0016874">
    <property type="term" value="F:ligase activity"/>
    <property type="evidence" value="ECO:0007669"/>
    <property type="project" value="UniProtKB-KW"/>
</dbReference>
<dbReference type="SUPFAM" id="SSF51735">
    <property type="entry name" value="NAD(P)-binding Rossmann-fold domains"/>
    <property type="match status" value="1"/>
</dbReference>
<comment type="caution">
    <text evidence="5">The sequence shown here is derived from an EMBL/GenBank/DDBJ whole genome shotgun (WGS) entry which is preliminary data.</text>
</comment>
<protein>
    <recommendedName>
        <fullName evidence="4">ATP-grasp domain-containing protein</fullName>
    </recommendedName>
</protein>
<dbReference type="InterPro" id="IPR036291">
    <property type="entry name" value="NAD(P)-bd_dom_sf"/>
</dbReference>
<dbReference type="InterPro" id="IPR011761">
    <property type="entry name" value="ATP-grasp"/>
</dbReference>
<dbReference type="InterPro" id="IPR003806">
    <property type="entry name" value="ATP-grasp_PylC-type"/>
</dbReference>
<dbReference type="GO" id="GO:0005524">
    <property type="term" value="F:ATP binding"/>
    <property type="evidence" value="ECO:0007669"/>
    <property type="project" value="UniProtKB-KW"/>
</dbReference>
<dbReference type="Pfam" id="PF21360">
    <property type="entry name" value="PylC-like_N"/>
    <property type="match status" value="1"/>
</dbReference>
<sequence length="315" mass="36030">MNILVTGVGGDIGQSVVRCLREAVPSARLIGCDIDPYAPGSVLVDRFELVPRAVDANRYLQRIAEIVKMHKVSYVFPITDGEIDVFDQHRKRLQNTIVLIINPFALSVFSDKYKTVLHLERHGLHCPRSFRIEDFTNQLDYPFLIKARRGWGGRGLIKIQTAEEFAFHRDRVSNAIVQEIVGTTDEEYTVGVFSDGVNTHSINFRRYLGYGNLSKFVELVHDEELDRIARVAADSCDLRGPLNVQLRKTGEGYMPFEVNARISSTVYFRHCFGFQDVKWWLNLLEGEPIEYKPRYQKGIGVRVISEAFFDLEEVV</sequence>
<dbReference type="PANTHER" id="PTHR43585:SF2">
    <property type="entry name" value="ATP-GRASP ENZYME FSQD"/>
    <property type="match status" value="1"/>
</dbReference>
<dbReference type="AlphaFoldDB" id="A0A0F9TBM0"/>
<accession>A0A0F9TBM0</accession>
<evidence type="ECO:0000256" key="2">
    <source>
        <dbReference type="ARBA" id="ARBA00022741"/>
    </source>
</evidence>
<keyword evidence="2" id="KW-0547">Nucleotide-binding</keyword>
<dbReference type="SUPFAM" id="SSF56059">
    <property type="entry name" value="Glutathione synthetase ATP-binding domain-like"/>
    <property type="match status" value="1"/>
</dbReference>